<reference evidence="1 3" key="1">
    <citation type="submission" date="2014-11" db="EMBL/GenBank/DDBJ databases">
        <authorList>
            <person name="Park G.-S."/>
            <person name="Hong S.-J."/>
            <person name="Jung B.K."/>
            <person name="Khan A.R."/>
            <person name="Kwak Y."/>
            <person name="Shin J.-H."/>
        </authorList>
    </citation>
    <scope>NUCLEOTIDE SEQUENCE [LARGE SCALE GENOMIC DNA]</scope>
    <source>
        <strain evidence="1 3">DSM 27622</strain>
    </source>
</reference>
<name>A0A0G3M7W1_CHRGL</name>
<organism evidence="1 3">
    <name type="scientific">Chryseobacterium gallinarum</name>
    <dbReference type="NCBI Taxonomy" id="1324352"/>
    <lineage>
        <taxon>Bacteria</taxon>
        <taxon>Pseudomonadati</taxon>
        <taxon>Bacteroidota</taxon>
        <taxon>Flavobacteriia</taxon>
        <taxon>Flavobacteriales</taxon>
        <taxon>Weeksellaceae</taxon>
        <taxon>Chryseobacterium group</taxon>
        <taxon>Chryseobacterium</taxon>
    </lineage>
</organism>
<evidence type="ECO:0000313" key="3">
    <source>
        <dbReference type="Proteomes" id="UP000035213"/>
    </source>
</evidence>
<evidence type="ECO:0000313" key="2">
    <source>
        <dbReference type="EMBL" id="QIY91066.1"/>
    </source>
</evidence>
<dbReference type="STRING" id="1324352.OK18_11440"/>
<dbReference type="EMBL" id="CP009928">
    <property type="protein sequence ID" value="AKK73147.1"/>
    <property type="molecule type" value="Genomic_DNA"/>
</dbReference>
<dbReference type="PATRIC" id="fig|1324352.5.peg.2386"/>
<dbReference type="Proteomes" id="UP000035213">
    <property type="component" value="Chromosome"/>
</dbReference>
<protein>
    <submittedName>
        <fullName evidence="1">Uncharacterized protein</fullName>
    </submittedName>
</protein>
<dbReference type="KEGG" id="cgn:OK18_11440"/>
<keyword evidence="4" id="KW-1185">Reference proteome</keyword>
<dbReference type="RefSeq" id="WP_050019493.1">
    <property type="nucleotide sequence ID" value="NZ_CP009928.1"/>
</dbReference>
<proteinExistence type="predicted"/>
<dbReference type="Proteomes" id="UP000501570">
    <property type="component" value="Chromosome"/>
</dbReference>
<evidence type="ECO:0000313" key="4">
    <source>
        <dbReference type="Proteomes" id="UP000501570"/>
    </source>
</evidence>
<evidence type="ECO:0000313" key="1">
    <source>
        <dbReference type="EMBL" id="AKK73147.1"/>
    </source>
</evidence>
<gene>
    <name evidence="2" type="ORF">FOB44_10575</name>
    <name evidence="1" type="ORF">OK18_11440</name>
</gene>
<accession>A0A0G3M7W1</accession>
<dbReference type="AlphaFoldDB" id="A0A0G3M7W1"/>
<reference evidence="2 4" key="2">
    <citation type="submission" date="2019-09" db="EMBL/GenBank/DDBJ databases">
        <title>FDA dAtabase for Regulatory Grade micrObial Sequences (FDA-ARGOS): Supporting development and validation of Infectious Disease Dx tests.</title>
        <authorList>
            <person name="Sciortino C."/>
            <person name="Tallon L."/>
            <person name="Sadzewicz L."/>
            <person name="Vavikolanu K."/>
            <person name="Mehta A."/>
            <person name="Aluvathingal J."/>
            <person name="Nadendla S."/>
            <person name="Nandy P."/>
            <person name="Geyer C."/>
            <person name="Yan Y."/>
            <person name="Sichtig H."/>
        </authorList>
    </citation>
    <scope>NUCLEOTIDE SEQUENCE [LARGE SCALE GENOMIC DNA]</scope>
    <source>
        <strain evidence="2 4">FDAARGOS_636</strain>
    </source>
</reference>
<sequence length="252" mass="28756">MISPDDFELIKTYVDSKLNDLQLSTINLCQYSHFDDRFKYGYYTEGTPSQISQMKLEKKDGKECLRMKSTSKNVGFYANVNHNFNANKELIGRTFTISFDVFPLSEIDHFNIGFSGIDHVHPTTVTNRWQRVSYSQFIDPSQFINSFPIFTLYTGDDINDFYISNLSVTEGLYPSAFYPSKEDLTLGYLSKNAKGWLDQLLPKSEAHMGSLVFPKGTPKEGLDPEVCHIAFNGNDLILTIEGNQYKLTKTQI</sequence>
<dbReference type="EMBL" id="CP050995">
    <property type="protein sequence ID" value="QIY91066.1"/>
    <property type="molecule type" value="Genomic_DNA"/>
</dbReference>